<name>A0A0C2IUZ9_THEKT</name>
<sequence length="270" mass="29125">MNEETEEFKSLFLCRLGAKPQPGWLSFVHPSIPGCRILLVALRVIRLFGVTDTFIGLRERTIGDRTVSRTSPIYSAISCMRQEIWPIAALQLSPHRHAGQAIIQLDVTISDHCGLTGARLIGGRFVSEVFTAEITAAFCQRPSHLPAGTYSVVGDHIVMILSMAEITATSARGSRTPSKTLWLPKLPLSTTTMMCDSGSSGYAARARSTEAPGAEWLSSLYAEEPALFALSGERRLPRPKHSRDTPPDPTSLTAPSPAIGAGLGSGKPSW</sequence>
<gene>
    <name evidence="2" type="ORF">RF11_05190</name>
</gene>
<proteinExistence type="predicted"/>
<dbReference type="Proteomes" id="UP000031668">
    <property type="component" value="Unassembled WGS sequence"/>
</dbReference>
<dbReference type="AlphaFoldDB" id="A0A0C2IUZ9"/>
<feature type="compositionally biased region" description="Basic and acidic residues" evidence="1">
    <location>
        <begin position="232"/>
        <end position="246"/>
    </location>
</feature>
<feature type="region of interest" description="Disordered" evidence="1">
    <location>
        <begin position="231"/>
        <end position="270"/>
    </location>
</feature>
<evidence type="ECO:0000313" key="2">
    <source>
        <dbReference type="EMBL" id="KII60622.1"/>
    </source>
</evidence>
<keyword evidence="3" id="KW-1185">Reference proteome</keyword>
<accession>A0A0C2IUZ9</accession>
<feature type="compositionally biased region" description="Gly residues" evidence="1">
    <location>
        <begin position="261"/>
        <end position="270"/>
    </location>
</feature>
<evidence type="ECO:0000256" key="1">
    <source>
        <dbReference type="SAM" id="MobiDB-lite"/>
    </source>
</evidence>
<organism evidence="2 3">
    <name type="scientific">Thelohanellus kitauei</name>
    <name type="common">Myxosporean</name>
    <dbReference type="NCBI Taxonomy" id="669202"/>
    <lineage>
        <taxon>Eukaryota</taxon>
        <taxon>Metazoa</taxon>
        <taxon>Cnidaria</taxon>
        <taxon>Myxozoa</taxon>
        <taxon>Myxosporea</taxon>
        <taxon>Bivalvulida</taxon>
        <taxon>Platysporina</taxon>
        <taxon>Myxobolidae</taxon>
        <taxon>Thelohanellus</taxon>
    </lineage>
</organism>
<evidence type="ECO:0000313" key="3">
    <source>
        <dbReference type="Proteomes" id="UP000031668"/>
    </source>
</evidence>
<comment type="caution">
    <text evidence="2">The sequence shown here is derived from an EMBL/GenBank/DDBJ whole genome shotgun (WGS) entry which is preliminary data.</text>
</comment>
<protein>
    <submittedName>
        <fullName evidence="2">Uncharacterized protein</fullName>
    </submittedName>
</protein>
<dbReference type="EMBL" id="JWZT01005546">
    <property type="protein sequence ID" value="KII60622.1"/>
    <property type="molecule type" value="Genomic_DNA"/>
</dbReference>
<reference evidence="2 3" key="1">
    <citation type="journal article" date="2014" name="Genome Biol. Evol.">
        <title>The genome of the myxosporean Thelohanellus kitauei shows adaptations to nutrient acquisition within its fish host.</title>
        <authorList>
            <person name="Yang Y."/>
            <person name="Xiong J."/>
            <person name="Zhou Z."/>
            <person name="Huo F."/>
            <person name="Miao W."/>
            <person name="Ran C."/>
            <person name="Liu Y."/>
            <person name="Zhang J."/>
            <person name="Feng J."/>
            <person name="Wang M."/>
            <person name="Wang M."/>
            <person name="Wang L."/>
            <person name="Yao B."/>
        </authorList>
    </citation>
    <scope>NUCLEOTIDE SEQUENCE [LARGE SCALE GENOMIC DNA]</scope>
    <source>
        <strain evidence="2">Wuqing</strain>
    </source>
</reference>